<sequence>MAAFSTFSFFFFFALVASIGCAAACYTAVFGFGDSITDAGNLIHLQADGTVPHMYFSPYGETFFGHPTGRCSNGRVILDFIAQRYGLPLPPPSLSQPDGNKGINFGVVGSRAVDAEFYMKMGIYDTITNVSMIDQLNWFQEALHSLCNSPSDCKRVMEESLFVLGEFGGNDYTHALLSGKDINVITTFTPHVTQTIGRAVQRLVELGARTVMVPSVLPLGCAASYLTYYPSAKAEDYDEWGCLIWANDMAYHHNNLLQEQLHRLRRLHPYANIVYADIFHAAMQIYVAPSNSGFSAGALRACCGGGGPYNFNPSVQCGNEGATSCEDPSLYVNWDGYHLTETAYSYITDALLDGPYTYPRMDTLCPSNLRVAQV</sequence>
<dbReference type="InterPro" id="IPR035669">
    <property type="entry name" value="SGNH_plant_lipase-like"/>
</dbReference>
<dbReference type="Pfam" id="PF00657">
    <property type="entry name" value="Lipase_GDSL"/>
    <property type="match status" value="1"/>
</dbReference>
<dbReference type="InterPro" id="IPR001087">
    <property type="entry name" value="GDSL"/>
</dbReference>
<reference evidence="6" key="1">
    <citation type="submission" date="2022-07" db="EMBL/GenBank/DDBJ databases">
        <authorList>
            <person name="Macas J."/>
            <person name="Novak P."/>
            <person name="Neumann P."/>
        </authorList>
    </citation>
    <scope>NUCLEOTIDE SEQUENCE</scope>
</reference>
<evidence type="ECO:0000313" key="7">
    <source>
        <dbReference type="Proteomes" id="UP001152484"/>
    </source>
</evidence>
<proteinExistence type="inferred from homology"/>
<keyword evidence="7" id="KW-1185">Reference proteome</keyword>
<dbReference type="PROSITE" id="PS01098">
    <property type="entry name" value="LIPASE_GDSL_SER"/>
    <property type="match status" value="1"/>
</dbReference>
<dbReference type="GO" id="GO:0016298">
    <property type="term" value="F:lipase activity"/>
    <property type="evidence" value="ECO:0007669"/>
    <property type="project" value="InterPro"/>
</dbReference>
<accession>A0A9P0YJC9</accession>
<evidence type="ECO:0000313" key="6">
    <source>
        <dbReference type="EMBL" id="CAH9060295.1"/>
    </source>
</evidence>
<dbReference type="InterPro" id="IPR036514">
    <property type="entry name" value="SGNH_hydro_sf"/>
</dbReference>
<keyword evidence="3" id="KW-0378">Hydrolase</keyword>
<dbReference type="SUPFAM" id="SSF52266">
    <property type="entry name" value="SGNH hydrolase"/>
    <property type="match status" value="1"/>
</dbReference>
<comment type="similarity">
    <text evidence="1">Belongs to the 'GDSL' lipolytic enzyme family.</text>
</comment>
<evidence type="ECO:0008006" key="8">
    <source>
        <dbReference type="Google" id="ProtNLM"/>
    </source>
</evidence>
<keyword evidence="4" id="KW-0325">Glycoprotein</keyword>
<dbReference type="EMBL" id="CAMAPE010000004">
    <property type="protein sequence ID" value="CAH9060295.1"/>
    <property type="molecule type" value="Genomic_DNA"/>
</dbReference>
<dbReference type="Gene3D" id="3.40.50.1110">
    <property type="entry name" value="SGNH hydrolase"/>
    <property type="match status" value="1"/>
</dbReference>
<dbReference type="GO" id="GO:0006629">
    <property type="term" value="P:lipid metabolic process"/>
    <property type="evidence" value="ECO:0007669"/>
    <property type="project" value="InterPro"/>
</dbReference>
<keyword evidence="2 5" id="KW-0732">Signal</keyword>
<name>A0A9P0YJC9_CUSEU</name>
<organism evidence="6 7">
    <name type="scientific">Cuscuta europaea</name>
    <name type="common">European dodder</name>
    <dbReference type="NCBI Taxonomy" id="41803"/>
    <lineage>
        <taxon>Eukaryota</taxon>
        <taxon>Viridiplantae</taxon>
        <taxon>Streptophyta</taxon>
        <taxon>Embryophyta</taxon>
        <taxon>Tracheophyta</taxon>
        <taxon>Spermatophyta</taxon>
        <taxon>Magnoliopsida</taxon>
        <taxon>eudicotyledons</taxon>
        <taxon>Gunneridae</taxon>
        <taxon>Pentapetalae</taxon>
        <taxon>asterids</taxon>
        <taxon>lamiids</taxon>
        <taxon>Solanales</taxon>
        <taxon>Convolvulaceae</taxon>
        <taxon>Cuscuteae</taxon>
        <taxon>Cuscuta</taxon>
        <taxon>Cuscuta subgen. Cuscuta</taxon>
    </lineage>
</organism>
<feature type="signal peptide" evidence="5">
    <location>
        <begin position="1"/>
        <end position="24"/>
    </location>
</feature>
<dbReference type="PANTHER" id="PTHR22835">
    <property type="entry name" value="ZINC FINGER FYVE DOMAIN CONTAINING PROTEIN"/>
    <property type="match status" value="1"/>
</dbReference>
<dbReference type="InterPro" id="IPR008265">
    <property type="entry name" value="Lipase_GDSL_AS"/>
</dbReference>
<dbReference type="OrthoDB" id="1600564at2759"/>
<gene>
    <name evidence="6" type="ORF">CEURO_LOCUS1554</name>
</gene>
<dbReference type="CDD" id="cd01837">
    <property type="entry name" value="SGNH_plant_lipase_like"/>
    <property type="match status" value="1"/>
</dbReference>
<dbReference type="AlphaFoldDB" id="A0A9P0YJC9"/>
<dbReference type="PANTHER" id="PTHR22835:SF556">
    <property type="match status" value="1"/>
</dbReference>
<comment type="caution">
    <text evidence="6">The sequence shown here is derived from an EMBL/GenBank/DDBJ whole genome shotgun (WGS) entry which is preliminary data.</text>
</comment>
<feature type="chain" id="PRO_5040353188" description="GDSL esterase/lipase" evidence="5">
    <location>
        <begin position="25"/>
        <end position="374"/>
    </location>
</feature>
<protein>
    <recommendedName>
        <fullName evidence="8">GDSL esterase/lipase</fullName>
    </recommendedName>
</protein>
<dbReference type="Proteomes" id="UP001152484">
    <property type="component" value="Unassembled WGS sequence"/>
</dbReference>
<evidence type="ECO:0000256" key="1">
    <source>
        <dbReference type="ARBA" id="ARBA00008668"/>
    </source>
</evidence>
<evidence type="ECO:0000256" key="2">
    <source>
        <dbReference type="ARBA" id="ARBA00022729"/>
    </source>
</evidence>
<evidence type="ECO:0000256" key="3">
    <source>
        <dbReference type="ARBA" id="ARBA00022801"/>
    </source>
</evidence>
<evidence type="ECO:0000256" key="4">
    <source>
        <dbReference type="ARBA" id="ARBA00023180"/>
    </source>
</evidence>
<evidence type="ECO:0000256" key="5">
    <source>
        <dbReference type="SAM" id="SignalP"/>
    </source>
</evidence>